<dbReference type="RefSeq" id="XP_009160442.1">
    <property type="nucleotide sequence ID" value="XM_009162194.1"/>
</dbReference>
<evidence type="ECO:0000256" key="1">
    <source>
        <dbReference type="SAM" id="MobiDB-lite"/>
    </source>
</evidence>
<dbReference type="Proteomes" id="UP000007304">
    <property type="component" value="Unassembled WGS sequence"/>
</dbReference>
<feature type="compositionally biased region" description="Low complexity" evidence="1">
    <location>
        <begin position="163"/>
        <end position="175"/>
    </location>
</feature>
<feature type="compositionally biased region" description="Low complexity" evidence="1">
    <location>
        <begin position="207"/>
        <end position="221"/>
    </location>
</feature>
<keyword evidence="2" id="KW-1133">Transmembrane helix</keyword>
<dbReference type="GeneID" id="20312595"/>
<sequence>MCRLESTLLLWTAFGVGDCIAGLPGRRPPRPLKGGVSDIFGIPTALPVPGGSGNTVTASPSLSLGILSEPGTTEASALSTGNIQTDTLTTPGLSIISSATMTAESEQQTASGTAAPPSSAGSPGSASLAGTVTASQAGQSVVAATLSTSGGASISIVPTATDSGSGSSSLPSSSRSGGGSSSGSVSGSGSTSGPGPGSGSGSGSGTGSKPSTAETSSSSGLSPGEIAVSVILPIVALIAILFLCFRYMTPLRKRFTSWRQERLERRTYRRALDDPVLSFGVREKGLGLGLGDVEQLARPLSFGFQRPQPQRQGTVLREPLGWDGSRLVRGSDRISAIGMAVPMGSDHRRTESESSDESLGEEARLNQSRP</sequence>
<evidence type="ECO:0000313" key="4">
    <source>
        <dbReference type="EMBL" id="EHY59981.1"/>
    </source>
</evidence>
<feature type="region of interest" description="Disordered" evidence="1">
    <location>
        <begin position="101"/>
        <end position="131"/>
    </location>
</feature>
<keyword evidence="2" id="KW-0472">Membrane</keyword>
<proteinExistence type="predicted"/>
<feature type="compositionally biased region" description="Gly residues" evidence="1">
    <location>
        <begin position="190"/>
        <end position="206"/>
    </location>
</feature>
<feature type="compositionally biased region" description="Low complexity" evidence="1">
    <location>
        <begin position="109"/>
        <end position="131"/>
    </location>
</feature>
<dbReference type="EMBL" id="JH226136">
    <property type="protein sequence ID" value="EHY59981.1"/>
    <property type="molecule type" value="Genomic_DNA"/>
</dbReference>
<feature type="signal peptide" evidence="3">
    <location>
        <begin position="1"/>
        <end position="21"/>
    </location>
</feature>
<gene>
    <name evidence="4" type="ORF">HMPREF1120_07956</name>
</gene>
<protein>
    <submittedName>
        <fullName evidence="4">Uncharacterized protein</fullName>
    </submittedName>
</protein>
<keyword evidence="3" id="KW-0732">Signal</keyword>
<feature type="transmembrane region" description="Helical" evidence="2">
    <location>
        <begin position="226"/>
        <end position="245"/>
    </location>
</feature>
<accession>H6CA17</accession>
<feature type="region of interest" description="Disordered" evidence="1">
    <location>
        <begin position="157"/>
        <end position="221"/>
    </location>
</feature>
<feature type="region of interest" description="Disordered" evidence="1">
    <location>
        <begin position="341"/>
        <end position="370"/>
    </location>
</feature>
<feature type="chain" id="PRO_5003603567" evidence="3">
    <location>
        <begin position="22"/>
        <end position="370"/>
    </location>
</feature>
<reference evidence="4" key="1">
    <citation type="submission" date="2011-07" db="EMBL/GenBank/DDBJ databases">
        <title>The Genome Sequence of Exophiala (Wangiella) dermatitidis NIH/UT8656.</title>
        <authorList>
            <consortium name="The Broad Institute Genome Sequencing Platform"/>
            <person name="Cuomo C."/>
            <person name="Wang Z."/>
            <person name="Hunicke-Smith S."/>
            <person name="Szanislo P.J."/>
            <person name="Earl A."/>
            <person name="Young S.K."/>
            <person name="Zeng Q."/>
            <person name="Gargeya S."/>
            <person name="Fitzgerald M."/>
            <person name="Haas B."/>
            <person name="Abouelleil A."/>
            <person name="Alvarado L."/>
            <person name="Arachchi H.M."/>
            <person name="Berlin A."/>
            <person name="Brown A."/>
            <person name="Chapman S.B."/>
            <person name="Chen Z."/>
            <person name="Dunbar C."/>
            <person name="Freedman E."/>
            <person name="Gearin G."/>
            <person name="Gellesch M."/>
            <person name="Goldberg J."/>
            <person name="Griggs A."/>
            <person name="Gujja S."/>
            <person name="Heiman D."/>
            <person name="Howarth C."/>
            <person name="Larson L."/>
            <person name="Lui A."/>
            <person name="MacDonald P.J.P."/>
            <person name="Montmayeur A."/>
            <person name="Murphy C."/>
            <person name="Neiman D."/>
            <person name="Pearson M."/>
            <person name="Priest M."/>
            <person name="Roberts A."/>
            <person name="Saif S."/>
            <person name="Shea T."/>
            <person name="Shenoy N."/>
            <person name="Sisk P."/>
            <person name="Stolte C."/>
            <person name="Sykes S."/>
            <person name="Wortman J."/>
            <person name="Nusbaum C."/>
            <person name="Birren B."/>
        </authorList>
    </citation>
    <scope>NUCLEOTIDE SEQUENCE</scope>
    <source>
        <strain evidence="4">NIH/UT8656</strain>
    </source>
</reference>
<dbReference type="InParanoid" id="H6CA17"/>
<dbReference type="HOGENOM" id="CLU_760843_0_0_1"/>
<dbReference type="AlphaFoldDB" id="H6CA17"/>
<dbReference type="STRING" id="858893.H6CA17"/>
<keyword evidence="2" id="KW-0812">Transmembrane</keyword>
<dbReference type="VEuPathDB" id="FungiDB:HMPREF1120_07956"/>
<evidence type="ECO:0000256" key="3">
    <source>
        <dbReference type="SAM" id="SignalP"/>
    </source>
</evidence>
<name>H6CA17_EXODN</name>
<evidence type="ECO:0000256" key="2">
    <source>
        <dbReference type="SAM" id="Phobius"/>
    </source>
</evidence>
<organism evidence="4 5">
    <name type="scientific">Exophiala dermatitidis (strain ATCC 34100 / CBS 525.76 / NIH/UT8656)</name>
    <name type="common">Black yeast</name>
    <name type="synonym">Wangiella dermatitidis</name>
    <dbReference type="NCBI Taxonomy" id="858893"/>
    <lineage>
        <taxon>Eukaryota</taxon>
        <taxon>Fungi</taxon>
        <taxon>Dikarya</taxon>
        <taxon>Ascomycota</taxon>
        <taxon>Pezizomycotina</taxon>
        <taxon>Eurotiomycetes</taxon>
        <taxon>Chaetothyriomycetidae</taxon>
        <taxon>Chaetothyriales</taxon>
        <taxon>Herpotrichiellaceae</taxon>
        <taxon>Exophiala</taxon>
    </lineage>
</organism>
<keyword evidence="5" id="KW-1185">Reference proteome</keyword>
<evidence type="ECO:0000313" key="5">
    <source>
        <dbReference type="Proteomes" id="UP000007304"/>
    </source>
</evidence>